<evidence type="ECO:0000313" key="2">
    <source>
        <dbReference type="EMBL" id="KRG77328.1"/>
    </source>
</evidence>
<dbReference type="EMBL" id="LDJM01000018">
    <property type="protein sequence ID" value="KRG77328.1"/>
    <property type="molecule type" value="Genomic_DNA"/>
</dbReference>
<protein>
    <recommendedName>
        <fullName evidence="4">Secreted protein</fullName>
    </recommendedName>
</protein>
<dbReference type="RefSeq" id="WP_057637674.1">
    <property type="nucleotide sequence ID" value="NZ_LDJM01000018.1"/>
</dbReference>
<reference evidence="2 3" key="1">
    <citation type="submission" date="2015-05" db="EMBL/GenBank/DDBJ databases">
        <title>Genome sequencing and analysis of members of genus Stenotrophomonas.</title>
        <authorList>
            <person name="Patil P.P."/>
            <person name="Midha S."/>
            <person name="Patil P.B."/>
        </authorList>
    </citation>
    <scope>NUCLEOTIDE SEQUENCE [LARGE SCALE GENOMIC DNA]</scope>
    <source>
        <strain evidence="2 3">DSM 24757</strain>
    </source>
</reference>
<evidence type="ECO:0000313" key="3">
    <source>
        <dbReference type="Proteomes" id="UP000050956"/>
    </source>
</evidence>
<comment type="caution">
    <text evidence="2">The sequence shown here is derived from an EMBL/GenBank/DDBJ whole genome shotgun (WGS) entry which is preliminary data.</text>
</comment>
<keyword evidence="3" id="KW-1185">Reference proteome</keyword>
<feature type="chain" id="PRO_5006395211" description="Secreted protein" evidence="1">
    <location>
        <begin position="24"/>
        <end position="187"/>
    </location>
</feature>
<organism evidence="2 3">
    <name type="scientific">Stenotrophomonas ginsengisoli</name>
    <dbReference type="NCBI Taxonomy" id="336566"/>
    <lineage>
        <taxon>Bacteria</taxon>
        <taxon>Pseudomonadati</taxon>
        <taxon>Pseudomonadota</taxon>
        <taxon>Gammaproteobacteria</taxon>
        <taxon>Lysobacterales</taxon>
        <taxon>Lysobacteraceae</taxon>
        <taxon>Stenotrophomonas</taxon>
    </lineage>
</organism>
<dbReference type="OrthoDB" id="5339269at2"/>
<sequence>MQLHTRLLATAVLILPLAGVANASPATDTHDPAACLPLSADSRTMSPPQLYRSMLNCLRDGQAAPVLPLYFLGTAYGRFDRARVADTTAHQASSALEMQLREALGEADHDRFMGIITELSADPGKRAPLCQAVASIGPPTYHPSWMINHGMRQFTGGNAPDLVAGFDPAASWQAVMDNYLKCAVQPG</sequence>
<dbReference type="AlphaFoldDB" id="A0A0R0D704"/>
<feature type="signal peptide" evidence="1">
    <location>
        <begin position="1"/>
        <end position="23"/>
    </location>
</feature>
<proteinExistence type="predicted"/>
<evidence type="ECO:0000256" key="1">
    <source>
        <dbReference type="SAM" id="SignalP"/>
    </source>
</evidence>
<dbReference type="PATRIC" id="fig|336566.3.peg.829"/>
<keyword evidence="1" id="KW-0732">Signal</keyword>
<dbReference type="Proteomes" id="UP000050956">
    <property type="component" value="Unassembled WGS sequence"/>
</dbReference>
<name>A0A0R0D704_9GAMM</name>
<evidence type="ECO:0008006" key="4">
    <source>
        <dbReference type="Google" id="ProtNLM"/>
    </source>
</evidence>
<gene>
    <name evidence="2" type="ORF">ABB30_07430</name>
</gene>
<accession>A0A0R0D704</accession>